<feature type="non-terminal residue" evidence="1">
    <location>
        <position position="128"/>
    </location>
</feature>
<dbReference type="Gene3D" id="3.40.190.10">
    <property type="entry name" value="Periplasmic binding protein-like II"/>
    <property type="match status" value="1"/>
</dbReference>
<reference evidence="1 2" key="1">
    <citation type="submission" date="2020-06" db="EMBL/GenBank/DDBJ databases">
        <title>Photobacterium damselae subsp. damselae comparative genomics.</title>
        <authorList>
            <person name="Osorio C.R."/>
        </authorList>
    </citation>
    <scope>NUCLEOTIDE SEQUENCE [LARGE SCALE GENOMIC DNA]</scope>
    <source>
        <strain evidence="1 2">TW250/03</strain>
    </source>
</reference>
<dbReference type="SUPFAM" id="SSF53850">
    <property type="entry name" value="Periplasmic binding protein-like II"/>
    <property type="match status" value="1"/>
</dbReference>
<evidence type="ECO:0000313" key="2">
    <source>
        <dbReference type="Proteomes" id="UP000533429"/>
    </source>
</evidence>
<gene>
    <name evidence="1" type="ORF">HWA77_03550</name>
</gene>
<evidence type="ECO:0000313" key="1">
    <source>
        <dbReference type="EMBL" id="NVO99281.1"/>
    </source>
</evidence>
<organism evidence="1 2">
    <name type="scientific">Photobacterium damselae subsp. damselae</name>
    <name type="common">Listonella damsela</name>
    <dbReference type="NCBI Taxonomy" id="85581"/>
    <lineage>
        <taxon>Bacteria</taxon>
        <taxon>Pseudomonadati</taxon>
        <taxon>Pseudomonadota</taxon>
        <taxon>Gammaproteobacteria</taxon>
        <taxon>Vibrionales</taxon>
        <taxon>Vibrionaceae</taxon>
        <taxon>Photobacterium</taxon>
    </lineage>
</organism>
<dbReference type="AlphaFoldDB" id="A0A850QLZ8"/>
<sequence>MMKPIVMTVAALGWLMIVPSWATTLPDDLKWQTNLDEPLFASPDAQFGGTFRTYIASFPQTFRVVGPDSNGAFRGWLVDYQPALVAKHPNTEAWLPNLATHWALADDHKTVYFRLNPAAKWSDGKPVT</sequence>
<name>A0A850QLZ8_PHODD</name>
<protein>
    <submittedName>
        <fullName evidence="1">ABC transporter substrate-binding protein</fullName>
    </submittedName>
</protein>
<accession>A0A850QLZ8</accession>
<proteinExistence type="predicted"/>
<comment type="caution">
    <text evidence="1">The sequence shown here is derived from an EMBL/GenBank/DDBJ whole genome shotgun (WGS) entry which is preliminary data.</text>
</comment>
<dbReference type="Proteomes" id="UP000533429">
    <property type="component" value="Unassembled WGS sequence"/>
</dbReference>
<dbReference type="EMBL" id="JABXOR010000224">
    <property type="protein sequence ID" value="NVO99281.1"/>
    <property type="molecule type" value="Genomic_DNA"/>
</dbReference>